<dbReference type="GO" id="GO:0008652">
    <property type="term" value="P:amino acid biosynthetic process"/>
    <property type="evidence" value="ECO:0007669"/>
    <property type="project" value="UniProtKB-KW"/>
</dbReference>
<accession>A0A1U7D8Z8</accession>
<organism evidence="8 9">
    <name type="scientific">Salipiger profundus</name>
    <dbReference type="NCBI Taxonomy" id="1229727"/>
    <lineage>
        <taxon>Bacteria</taxon>
        <taxon>Pseudomonadati</taxon>
        <taxon>Pseudomonadota</taxon>
        <taxon>Alphaproteobacteria</taxon>
        <taxon>Rhodobacterales</taxon>
        <taxon>Roseobacteraceae</taxon>
        <taxon>Salipiger</taxon>
    </lineage>
</organism>
<comment type="subunit">
    <text evidence="7">Monomer.</text>
</comment>
<gene>
    <name evidence="7" type="primary">aroK</name>
    <name evidence="8" type="ORF">Ga0080559_TMP3845</name>
</gene>
<dbReference type="PANTHER" id="PTHR21087:SF16">
    <property type="entry name" value="SHIKIMATE KINASE 1, CHLOROPLASTIC"/>
    <property type="match status" value="1"/>
</dbReference>
<evidence type="ECO:0000256" key="1">
    <source>
        <dbReference type="ARBA" id="ARBA00022605"/>
    </source>
</evidence>
<dbReference type="Gene3D" id="3.40.50.300">
    <property type="entry name" value="P-loop containing nucleotide triphosphate hydrolases"/>
    <property type="match status" value="1"/>
</dbReference>
<dbReference type="UniPathway" id="UPA00053">
    <property type="reaction ID" value="UER00088"/>
</dbReference>
<name>A0A1U7D8Z8_9RHOB</name>
<keyword evidence="7" id="KW-0460">Magnesium</keyword>
<dbReference type="GO" id="GO:0009423">
    <property type="term" value="P:chorismate biosynthetic process"/>
    <property type="evidence" value="ECO:0007669"/>
    <property type="project" value="UniProtKB-UniRule"/>
</dbReference>
<keyword evidence="2 7" id="KW-0808">Transferase</keyword>
<dbReference type="GO" id="GO:0005524">
    <property type="term" value="F:ATP binding"/>
    <property type="evidence" value="ECO:0007669"/>
    <property type="project" value="UniProtKB-UniRule"/>
</dbReference>
<evidence type="ECO:0000313" key="8">
    <source>
        <dbReference type="EMBL" id="APX24641.1"/>
    </source>
</evidence>
<evidence type="ECO:0000256" key="3">
    <source>
        <dbReference type="ARBA" id="ARBA00022741"/>
    </source>
</evidence>
<proteinExistence type="inferred from homology"/>
<evidence type="ECO:0000256" key="5">
    <source>
        <dbReference type="ARBA" id="ARBA00022840"/>
    </source>
</evidence>
<evidence type="ECO:0000313" key="9">
    <source>
        <dbReference type="Proteomes" id="UP000186559"/>
    </source>
</evidence>
<dbReference type="CDD" id="cd00464">
    <property type="entry name" value="SK"/>
    <property type="match status" value="1"/>
</dbReference>
<keyword evidence="4 7" id="KW-0418">Kinase</keyword>
<evidence type="ECO:0000256" key="7">
    <source>
        <dbReference type="HAMAP-Rule" id="MF_00109"/>
    </source>
</evidence>
<dbReference type="HAMAP" id="MF_00109">
    <property type="entry name" value="Shikimate_kinase"/>
    <property type="match status" value="1"/>
</dbReference>
<feature type="binding site" evidence="7">
    <location>
        <position position="28"/>
    </location>
    <ligand>
        <name>Mg(2+)</name>
        <dbReference type="ChEBI" id="CHEBI:18420"/>
    </ligand>
</feature>
<sequence length="190" mass="21124">MDSRDTSVQALKLKKTVVLVGMMGAGKTAVGRALAQALHVPFRDSDAEIERAANMTIAEIFARDGEPFFRQKEAQVISRLLDGPPAVLSTGGGAYMRETNRRMITERGVAVWLDAELPVLWNRVKHKNTRPLLQTSDPRGTLREIYEQRVPVYALSDLKVPSEQGKSIEAMAGRVIEVLKTRPDVLQEDE</sequence>
<feature type="binding site" evidence="7">
    <location>
        <position position="92"/>
    </location>
    <ligand>
        <name>substrate</name>
    </ligand>
</feature>
<dbReference type="InterPro" id="IPR031322">
    <property type="entry name" value="Shikimate/glucono_kinase"/>
</dbReference>
<comment type="similarity">
    <text evidence="7">Belongs to the shikimate kinase family.</text>
</comment>
<feature type="binding site" evidence="7">
    <location>
        <position position="149"/>
    </location>
    <ligand>
        <name>substrate</name>
    </ligand>
</feature>
<evidence type="ECO:0000256" key="6">
    <source>
        <dbReference type="ARBA" id="ARBA00023141"/>
    </source>
</evidence>
<dbReference type="GO" id="GO:0004765">
    <property type="term" value="F:shikimate kinase activity"/>
    <property type="evidence" value="ECO:0007669"/>
    <property type="project" value="UniProtKB-UniRule"/>
</dbReference>
<feature type="binding site" evidence="7">
    <location>
        <position position="130"/>
    </location>
    <ligand>
        <name>ATP</name>
        <dbReference type="ChEBI" id="CHEBI:30616"/>
    </ligand>
</feature>
<comment type="catalytic activity">
    <reaction evidence="7">
        <text>shikimate + ATP = 3-phosphoshikimate + ADP + H(+)</text>
        <dbReference type="Rhea" id="RHEA:13121"/>
        <dbReference type="ChEBI" id="CHEBI:15378"/>
        <dbReference type="ChEBI" id="CHEBI:30616"/>
        <dbReference type="ChEBI" id="CHEBI:36208"/>
        <dbReference type="ChEBI" id="CHEBI:145989"/>
        <dbReference type="ChEBI" id="CHEBI:456216"/>
        <dbReference type="EC" id="2.7.1.71"/>
    </reaction>
</comment>
<feature type="binding site" evidence="7">
    <location>
        <begin position="24"/>
        <end position="29"/>
    </location>
    <ligand>
        <name>ATP</name>
        <dbReference type="ChEBI" id="CHEBI:30616"/>
    </ligand>
</feature>
<dbReference type="KEGG" id="tpro:Ga0080559_TMP3845"/>
<comment type="function">
    <text evidence="7">Catalyzes the specific phosphorylation of the 3-hydroxyl group of shikimic acid using ATP as a cosubstrate.</text>
</comment>
<dbReference type="EC" id="2.7.1.71" evidence="7"/>
<reference evidence="8 9" key="1">
    <citation type="submission" date="2016-03" db="EMBL/GenBank/DDBJ databases">
        <title>Deep-sea bacteria in the southern Pacific.</title>
        <authorList>
            <person name="Tang K."/>
        </authorList>
    </citation>
    <scope>NUCLEOTIDE SEQUENCE [LARGE SCALE GENOMIC DNA]</scope>
    <source>
        <strain evidence="8 9">JLT2016</strain>
    </source>
</reference>
<dbReference type="OrthoDB" id="9800332at2"/>
<evidence type="ECO:0000256" key="2">
    <source>
        <dbReference type="ARBA" id="ARBA00022679"/>
    </source>
</evidence>
<comment type="pathway">
    <text evidence="7">Metabolic intermediate biosynthesis; chorismate biosynthesis; chorismate from D-erythrose 4-phosphate and phosphoenolpyruvate: step 5/7.</text>
</comment>
<protein>
    <recommendedName>
        <fullName evidence="7">Shikimate kinase</fullName>
        <shortName evidence="7">SK</shortName>
        <ecNumber evidence="7">2.7.1.71</ecNumber>
    </recommendedName>
</protein>
<dbReference type="AlphaFoldDB" id="A0A1U7D8Z8"/>
<dbReference type="Proteomes" id="UP000186559">
    <property type="component" value="Chromosome"/>
</dbReference>
<keyword evidence="5 7" id="KW-0067">ATP-binding</keyword>
<dbReference type="SUPFAM" id="SSF52540">
    <property type="entry name" value="P-loop containing nucleoside triphosphate hydrolases"/>
    <property type="match status" value="1"/>
</dbReference>
<feature type="binding site" evidence="7">
    <location>
        <position position="70"/>
    </location>
    <ligand>
        <name>substrate</name>
    </ligand>
</feature>
<dbReference type="NCBIfam" id="NF010552">
    <property type="entry name" value="PRK13946.1"/>
    <property type="match status" value="1"/>
</dbReference>
<dbReference type="InterPro" id="IPR000623">
    <property type="entry name" value="Shikimate_kinase/TSH1"/>
</dbReference>
<dbReference type="STRING" id="1229727.Ga0080559_TMP3845"/>
<keyword evidence="7" id="KW-0479">Metal-binding</keyword>
<comment type="caution">
    <text evidence="7">Lacks conserved residue(s) required for the propagation of feature annotation.</text>
</comment>
<keyword evidence="3 7" id="KW-0547">Nucleotide-binding</keyword>
<dbReference type="PRINTS" id="PR01100">
    <property type="entry name" value="SHIKIMTKNASE"/>
</dbReference>
<feature type="binding site" evidence="7">
    <location>
        <position position="46"/>
    </location>
    <ligand>
        <name>substrate</name>
    </ligand>
</feature>
<keyword evidence="6 7" id="KW-0057">Aromatic amino acid biosynthesis</keyword>
<dbReference type="GO" id="GO:0009073">
    <property type="term" value="P:aromatic amino acid family biosynthetic process"/>
    <property type="evidence" value="ECO:0007669"/>
    <property type="project" value="UniProtKB-KW"/>
</dbReference>
<dbReference type="Pfam" id="PF01202">
    <property type="entry name" value="SKI"/>
    <property type="match status" value="1"/>
</dbReference>
<dbReference type="GO" id="GO:0005829">
    <property type="term" value="C:cytosol"/>
    <property type="evidence" value="ECO:0007669"/>
    <property type="project" value="TreeGrafter"/>
</dbReference>
<keyword evidence="9" id="KW-1185">Reference proteome</keyword>
<keyword evidence="7" id="KW-0963">Cytoplasm</keyword>
<dbReference type="PANTHER" id="PTHR21087">
    <property type="entry name" value="SHIKIMATE KINASE"/>
    <property type="match status" value="1"/>
</dbReference>
<evidence type="ECO:0000256" key="4">
    <source>
        <dbReference type="ARBA" id="ARBA00022777"/>
    </source>
</evidence>
<comment type="subcellular location">
    <subcellularLocation>
        <location evidence="7">Cytoplasm</location>
    </subcellularLocation>
</comment>
<dbReference type="GO" id="GO:0000287">
    <property type="term" value="F:magnesium ion binding"/>
    <property type="evidence" value="ECO:0007669"/>
    <property type="project" value="UniProtKB-UniRule"/>
</dbReference>
<dbReference type="EMBL" id="CP014796">
    <property type="protein sequence ID" value="APX24641.1"/>
    <property type="molecule type" value="Genomic_DNA"/>
</dbReference>
<keyword evidence="1 7" id="KW-0028">Amino-acid biosynthesis</keyword>
<comment type="cofactor">
    <cofactor evidence="7">
        <name>Mg(2+)</name>
        <dbReference type="ChEBI" id="CHEBI:18420"/>
    </cofactor>
    <text evidence="7">Binds 1 Mg(2+) ion per subunit.</text>
</comment>
<dbReference type="RefSeq" id="WP_076624451.1">
    <property type="nucleotide sequence ID" value="NZ_BMEW01000001.1"/>
</dbReference>
<dbReference type="InterPro" id="IPR027417">
    <property type="entry name" value="P-loop_NTPase"/>
</dbReference>